<organism evidence="2 3">
    <name type="scientific">Mycena belliarum</name>
    <dbReference type="NCBI Taxonomy" id="1033014"/>
    <lineage>
        <taxon>Eukaryota</taxon>
        <taxon>Fungi</taxon>
        <taxon>Dikarya</taxon>
        <taxon>Basidiomycota</taxon>
        <taxon>Agaricomycotina</taxon>
        <taxon>Agaricomycetes</taxon>
        <taxon>Agaricomycetidae</taxon>
        <taxon>Agaricales</taxon>
        <taxon>Marasmiineae</taxon>
        <taxon>Mycenaceae</taxon>
        <taxon>Mycena</taxon>
    </lineage>
</organism>
<keyword evidence="3" id="KW-1185">Reference proteome</keyword>
<name>A0AAD6U7N0_9AGAR</name>
<protein>
    <submittedName>
        <fullName evidence="2">Uncharacterized protein</fullName>
    </submittedName>
</protein>
<dbReference type="AlphaFoldDB" id="A0AAD6U7N0"/>
<evidence type="ECO:0000256" key="1">
    <source>
        <dbReference type="SAM" id="MobiDB-lite"/>
    </source>
</evidence>
<reference evidence="2" key="1">
    <citation type="submission" date="2023-03" db="EMBL/GenBank/DDBJ databases">
        <title>Massive genome expansion in bonnet fungi (Mycena s.s.) driven by repeated elements and novel gene families across ecological guilds.</title>
        <authorList>
            <consortium name="Lawrence Berkeley National Laboratory"/>
            <person name="Harder C.B."/>
            <person name="Miyauchi S."/>
            <person name="Viragh M."/>
            <person name="Kuo A."/>
            <person name="Thoen E."/>
            <person name="Andreopoulos B."/>
            <person name="Lu D."/>
            <person name="Skrede I."/>
            <person name="Drula E."/>
            <person name="Henrissat B."/>
            <person name="Morin E."/>
            <person name="Kohler A."/>
            <person name="Barry K."/>
            <person name="LaButti K."/>
            <person name="Morin E."/>
            <person name="Salamov A."/>
            <person name="Lipzen A."/>
            <person name="Mereny Z."/>
            <person name="Hegedus B."/>
            <person name="Baldrian P."/>
            <person name="Stursova M."/>
            <person name="Weitz H."/>
            <person name="Taylor A."/>
            <person name="Grigoriev I.V."/>
            <person name="Nagy L.G."/>
            <person name="Martin F."/>
            <person name="Kauserud H."/>
        </authorList>
    </citation>
    <scope>NUCLEOTIDE SEQUENCE</scope>
    <source>
        <strain evidence="2">CBHHK173m</strain>
    </source>
</reference>
<feature type="region of interest" description="Disordered" evidence="1">
    <location>
        <begin position="109"/>
        <end position="138"/>
    </location>
</feature>
<evidence type="ECO:0000313" key="2">
    <source>
        <dbReference type="EMBL" id="KAJ7092029.1"/>
    </source>
</evidence>
<sequence length="252" mass="28139">MCPLEGRPASLTSGQAFWAPPLLPLFICDLSRLQLVRMTPWSPLPSLDSRRRRGRRLLLPAVVANSFLVCLVSCDASTAGCSTGRDTVDARKLRAKRCRCRLLHRVRQSESGRSTRSRAGSLGPPSPSTRRVRSGPQVPAAHPVPFLCKLGCIKYISRPPFLRRPRSVWERDASCLVLVHGLQARLKAPILQTRMILFPRRRPVSSADPSGALVQCLSGDSVSRGLRLRLDGLDFRAQPRYPKRRRRNRAPV</sequence>
<evidence type="ECO:0000313" key="3">
    <source>
        <dbReference type="Proteomes" id="UP001222325"/>
    </source>
</evidence>
<accession>A0AAD6U7N0</accession>
<proteinExistence type="predicted"/>
<comment type="caution">
    <text evidence="2">The sequence shown here is derived from an EMBL/GenBank/DDBJ whole genome shotgun (WGS) entry which is preliminary data.</text>
</comment>
<gene>
    <name evidence="2" type="ORF">B0H15DRAFT_184778</name>
</gene>
<feature type="compositionally biased region" description="Polar residues" evidence="1">
    <location>
        <begin position="109"/>
        <end position="118"/>
    </location>
</feature>
<dbReference type="EMBL" id="JARJCN010000019">
    <property type="protein sequence ID" value="KAJ7092029.1"/>
    <property type="molecule type" value="Genomic_DNA"/>
</dbReference>
<dbReference type="Proteomes" id="UP001222325">
    <property type="component" value="Unassembled WGS sequence"/>
</dbReference>